<name>A0AA86PKU3_9EUKA</name>
<evidence type="ECO:0000313" key="2">
    <source>
        <dbReference type="EMBL" id="CAI9941564.1"/>
    </source>
</evidence>
<reference evidence="3 4" key="2">
    <citation type="submission" date="2024-07" db="EMBL/GenBank/DDBJ databases">
        <authorList>
            <person name="Akdeniz Z."/>
        </authorList>
    </citation>
    <scope>NUCLEOTIDE SEQUENCE [LARGE SCALE GENOMIC DNA]</scope>
</reference>
<dbReference type="EMBL" id="CAXDID020000099">
    <property type="protein sequence ID" value="CAL6025560.1"/>
    <property type="molecule type" value="Genomic_DNA"/>
</dbReference>
<comment type="caution">
    <text evidence="2">The sequence shown here is derived from an EMBL/GenBank/DDBJ whole genome shotgun (WGS) entry which is preliminary data.</text>
</comment>
<feature type="region of interest" description="Disordered" evidence="1">
    <location>
        <begin position="523"/>
        <end position="557"/>
    </location>
</feature>
<proteinExistence type="predicted"/>
<keyword evidence="4" id="KW-1185">Reference proteome</keyword>
<evidence type="ECO:0000313" key="4">
    <source>
        <dbReference type="Proteomes" id="UP001642409"/>
    </source>
</evidence>
<accession>A0AA86PKU3</accession>
<protein>
    <submittedName>
        <fullName evidence="3">Hypothetical_protein</fullName>
    </submittedName>
</protein>
<feature type="compositionally biased region" description="Polar residues" evidence="1">
    <location>
        <begin position="536"/>
        <end position="554"/>
    </location>
</feature>
<reference evidence="2" key="1">
    <citation type="submission" date="2023-06" db="EMBL/GenBank/DDBJ databases">
        <authorList>
            <person name="Kurt Z."/>
        </authorList>
    </citation>
    <scope>NUCLEOTIDE SEQUENCE</scope>
</reference>
<dbReference type="AlphaFoldDB" id="A0AA86PKU3"/>
<dbReference type="EMBL" id="CATOUU010000694">
    <property type="protein sequence ID" value="CAI9941564.1"/>
    <property type="molecule type" value="Genomic_DNA"/>
</dbReference>
<evidence type="ECO:0000256" key="1">
    <source>
        <dbReference type="SAM" id="MobiDB-lite"/>
    </source>
</evidence>
<sequence length="754" mass="87699">MDKRGLMVSRDDVPLITLLHQMRIGSIFGHPMGTVINKTYKLITYNCRCYENCPFRVSRIDPNDMPDKSFIKLDKPHIHANQVKLRKKFPLEIEAIIGKSRASISPKEMREYLINYASQALKVEDVLSFLHVKKFPNQELQLLDVAKINIQLYIPSRSNLSDRNYSIRRWDKEHGIYDEKNYYHGGRTTKEQEPLKVTVQDQNISQFEQLEFDHALLTNEKEPVQEIQDPMRLNYTQQFHTQEIYPDFHQNFMSQPQTLIENVPEIQITNIQETNDYGESQQKVQTQVVNQNQQNTIQIKENQINDTIFKEAVKEISSESDFFIEEQQNIVDQNTENPQPNDQNNQQQIEQQINNIFNIEILNEAYINKIVKEHSLEEQLQALLQLTLFRNSIIEQCPDLKIIEQNEINDANQSNIQNNDYESVQVYSHNSMVNELIDEKLLTSNQQQNNDNQTHSTQENNTVNQIVQNIEQQINNTELLPDLNFNDLPLVTPTIRHDNQNMPQIDEHILSADALQHNSNCEAENQNNRIKDQNKPKSNINQSNSTCNNTGNTEHTPDVHAHIQSLNQLQQSPNLKNISKFGFIPVMSTQYTQSRFNFMPTQSICYTPLLNQQNNQQLNQFEDIVIQETNPKNIIQVNIQQPSNKTIIQTLIQEVINEQNEPELLFKPPKMQEEVFQSPFKLTAPKIAKRVRSNKSDILSPNLNVNYEELLKQHNLTPVQVENIKKAAEIGRKADHNSLDLLNTLCKDLDKDNQ</sequence>
<evidence type="ECO:0000313" key="3">
    <source>
        <dbReference type="EMBL" id="CAL6025560.1"/>
    </source>
</evidence>
<dbReference type="Proteomes" id="UP001642409">
    <property type="component" value="Unassembled WGS sequence"/>
</dbReference>
<organism evidence="2">
    <name type="scientific">Hexamita inflata</name>
    <dbReference type="NCBI Taxonomy" id="28002"/>
    <lineage>
        <taxon>Eukaryota</taxon>
        <taxon>Metamonada</taxon>
        <taxon>Diplomonadida</taxon>
        <taxon>Hexamitidae</taxon>
        <taxon>Hexamitinae</taxon>
        <taxon>Hexamita</taxon>
    </lineage>
</organism>
<gene>
    <name evidence="2" type="ORF">HINF_LOCUS29209</name>
    <name evidence="3" type="ORF">HINF_LOCUS30398</name>
</gene>